<dbReference type="Proteomes" id="UP000233551">
    <property type="component" value="Unassembled WGS sequence"/>
</dbReference>
<dbReference type="AlphaFoldDB" id="A0A2I0JH16"/>
<feature type="region of interest" description="Disordered" evidence="1">
    <location>
        <begin position="1"/>
        <end position="23"/>
    </location>
</feature>
<name>A0A2I0JH16_PUNGR</name>
<evidence type="ECO:0000256" key="1">
    <source>
        <dbReference type="SAM" id="MobiDB-lite"/>
    </source>
</evidence>
<dbReference type="EMBL" id="PGOL01001688">
    <property type="protein sequence ID" value="PKI55542.1"/>
    <property type="molecule type" value="Genomic_DNA"/>
</dbReference>
<evidence type="ECO:0000313" key="3">
    <source>
        <dbReference type="Proteomes" id="UP000233551"/>
    </source>
</evidence>
<accession>A0A2I0JH16</accession>
<evidence type="ECO:0000313" key="2">
    <source>
        <dbReference type="EMBL" id="PKI55542.1"/>
    </source>
</evidence>
<organism evidence="2 3">
    <name type="scientific">Punica granatum</name>
    <name type="common">Pomegranate</name>
    <dbReference type="NCBI Taxonomy" id="22663"/>
    <lineage>
        <taxon>Eukaryota</taxon>
        <taxon>Viridiplantae</taxon>
        <taxon>Streptophyta</taxon>
        <taxon>Embryophyta</taxon>
        <taxon>Tracheophyta</taxon>
        <taxon>Spermatophyta</taxon>
        <taxon>Magnoliopsida</taxon>
        <taxon>eudicotyledons</taxon>
        <taxon>Gunneridae</taxon>
        <taxon>Pentapetalae</taxon>
        <taxon>rosids</taxon>
        <taxon>malvids</taxon>
        <taxon>Myrtales</taxon>
        <taxon>Lythraceae</taxon>
        <taxon>Punica</taxon>
    </lineage>
</organism>
<keyword evidence="3" id="KW-1185">Reference proteome</keyword>
<comment type="caution">
    <text evidence="2">The sequence shown here is derived from an EMBL/GenBank/DDBJ whole genome shotgun (WGS) entry which is preliminary data.</text>
</comment>
<gene>
    <name evidence="2" type="ORF">CRG98_024042</name>
</gene>
<feature type="region of interest" description="Disordered" evidence="1">
    <location>
        <begin position="53"/>
        <end position="131"/>
    </location>
</feature>
<feature type="compositionally biased region" description="Basic and acidic residues" evidence="1">
    <location>
        <begin position="110"/>
        <end position="120"/>
    </location>
</feature>
<feature type="compositionally biased region" description="Polar residues" evidence="1">
    <location>
        <begin position="55"/>
        <end position="70"/>
    </location>
</feature>
<protein>
    <submittedName>
        <fullName evidence="2">Uncharacterized protein</fullName>
    </submittedName>
</protein>
<sequence length="131" mass="13960">MATGNGEGCASSGCPTQREAPTAEPVKMVYLRLAVVLGRDAPLPMAAIVKPKKSISASSPFNRKSNQNLATKPAIVKPNDYEPAKPKNRVQPSQALDVQGCWRRGGAATEDGHDRRKLQEGHGFGGEGGWH</sequence>
<feature type="compositionally biased region" description="Gly residues" evidence="1">
    <location>
        <begin position="122"/>
        <end position="131"/>
    </location>
</feature>
<reference evidence="2 3" key="1">
    <citation type="submission" date="2017-11" db="EMBL/GenBank/DDBJ databases">
        <title>De-novo sequencing of pomegranate (Punica granatum L.) genome.</title>
        <authorList>
            <person name="Akparov Z."/>
            <person name="Amiraslanov A."/>
            <person name="Hajiyeva S."/>
            <person name="Abbasov M."/>
            <person name="Kaur K."/>
            <person name="Hamwieh A."/>
            <person name="Solovyev V."/>
            <person name="Salamov A."/>
            <person name="Braich B."/>
            <person name="Kosarev P."/>
            <person name="Mahmoud A."/>
            <person name="Hajiyev E."/>
            <person name="Babayeva S."/>
            <person name="Izzatullayeva V."/>
            <person name="Mammadov A."/>
            <person name="Mammadov A."/>
            <person name="Sharifova S."/>
            <person name="Ojaghi J."/>
            <person name="Eynullazada K."/>
            <person name="Bayramov B."/>
            <person name="Abdulazimova A."/>
            <person name="Shahmuradov I."/>
        </authorList>
    </citation>
    <scope>NUCLEOTIDE SEQUENCE [LARGE SCALE GENOMIC DNA]</scope>
    <source>
        <strain evidence="3">cv. AG2017</strain>
        <tissue evidence="2">Leaf</tissue>
    </source>
</reference>
<proteinExistence type="predicted"/>